<dbReference type="Proteomes" id="UP000430021">
    <property type="component" value="Unassembled WGS sequence"/>
</dbReference>
<dbReference type="RefSeq" id="WP_160761294.1">
    <property type="nucleotide sequence ID" value="NZ_BAAADZ010000010.1"/>
</dbReference>
<comment type="caution">
    <text evidence="2">The sequence shown here is derived from an EMBL/GenBank/DDBJ whole genome shotgun (WGS) entry which is preliminary data.</text>
</comment>
<dbReference type="Proteomes" id="UP000548685">
    <property type="component" value="Unassembled WGS sequence"/>
</dbReference>
<keyword evidence="4" id="KW-1185">Reference proteome</keyword>
<organism evidence="2 3">
    <name type="scientific">Erythrobacter ramosus</name>
    <dbReference type="NCBI Taxonomy" id="35811"/>
    <lineage>
        <taxon>Bacteria</taxon>
        <taxon>Pseudomonadati</taxon>
        <taxon>Pseudomonadota</taxon>
        <taxon>Alphaproteobacteria</taxon>
        <taxon>Sphingomonadales</taxon>
        <taxon>Erythrobacteraceae</taxon>
        <taxon>Erythrobacter/Porphyrobacter group</taxon>
        <taxon>Erythrobacter</taxon>
    </lineage>
</organism>
<gene>
    <name evidence="1" type="ORF">FHS52_001632</name>
    <name evidence="2" type="ORF">GRI59_11540</name>
</gene>
<protein>
    <submittedName>
        <fullName evidence="2">Uncharacterized protein</fullName>
    </submittedName>
</protein>
<evidence type="ECO:0000313" key="4">
    <source>
        <dbReference type="Proteomes" id="UP000548685"/>
    </source>
</evidence>
<dbReference type="EMBL" id="WTYB01000002">
    <property type="protein sequence ID" value="MXP39238.1"/>
    <property type="molecule type" value="Genomic_DNA"/>
</dbReference>
<reference evidence="2 3" key="1">
    <citation type="submission" date="2019-12" db="EMBL/GenBank/DDBJ databases">
        <title>Genomic-based taxomic classification of the family Erythrobacteraceae.</title>
        <authorList>
            <person name="Xu L."/>
        </authorList>
    </citation>
    <scope>NUCLEOTIDE SEQUENCE [LARGE SCALE GENOMIC DNA]</scope>
    <source>
        <strain evidence="2 3">JCM 10282</strain>
    </source>
</reference>
<dbReference type="EMBL" id="JACICE010000002">
    <property type="protein sequence ID" value="MBB3775663.1"/>
    <property type="molecule type" value="Genomic_DNA"/>
</dbReference>
<name>A0A6I4UKW6_9SPHN</name>
<proteinExistence type="predicted"/>
<sequence length="75" mass="8443">MPTKAMRDEMTAAGKYVHPTIGREYDRLQVVTIAEMFPDVENGRPARRLDLPWARTDTVKKAAAKGDADKQQTLL</sequence>
<dbReference type="AlphaFoldDB" id="A0A6I4UKW6"/>
<evidence type="ECO:0000313" key="1">
    <source>
        <dbReference type="EMBL" id="MBB3775663.1"/>
    </source>
</evidence>
<reference evidence="1 4" key="2">
    <citation type="submission" date="2020-08" db="EMBL/GenBank/DDBJ databases">
        <title>Genomic Encyclopedia of Type Strains, Phase IV (KMG-IV): sequencing the most valuable type-strain genomes for metagenomic binning, comparative biology and taxonomic classification.</title>
        <authorList>
            <person name="Goeker M."/>
        </authorList>
    </citation>
    <scope>NUCLEOTIDE SEQUENCE [LARGE SCALE GENOMIC DNA]</scope>
    <source>
        <strain evidence="1 4">DSM 8510</strain>
    </source>
</reference>
<evidence type="ECO:0000313" key="2">
    <source>
        <dbReference type="EMBL" id="MXP39238.1"/>
    </source>
</evidence>
<accession>A0A6I4UKW6</accession>
<evidence type="ECO:0000313" key="3">
    <source>
        <dbReference type="Proteomes" id="UP000430021"/>
    </source>
</evidence>